<dbReference type="Proteomes" id="UP000799755">
    <property type="component" value="Unassembled WGS sequence"/>
</dbReference>
<evidence type="ECO:0000313" key="1">
    <source>
        <dbReference type="EMBL" id="KAF2465462.1"/>
    </source>
</evidence>
<reference evidence="1" key="1">
    <citation type="journal article" date="2020" name="Stud. Mycol.">
        <title>101 Dothideomycetes genomes: a test case for predicting lifestyles and emergence of pathogens.</title>
        <authorList>
            <person name="Haridas S."/>
            <person name="Albert R."/>
            <person name="Binder M."/>
            <person name="Bloem J."/>
            <person name="Labutti K."/>
            <person name="Salamov A."/>
            <person name="Andreopoulos B."/>
            <person name="Baker S."/>
            <person name="Barry K."/>
            <person name="Bills G."/>
            <person name="Bluhm B."/>
            <person name="Cannon C."/>
            <person name="Castanera R."/>
            <person name="Culley D."/>
            <person name="Daum C."/>
            <person name="Ezra D."/>
            <person name="Gonzalez J."/>
            <person name="Henrissat B."/>
            <person name="Kuo A."/>
            <person name="Liang C."/>
            <person name="Lipzen A."/>
            <person name="Lutzoni F."/>
            <person name="Magnuson J."/>
            <person name="Mondo S."/>
            <person name="Nolan M."/>
            <person name="Ohm R."/>
            <person name="Pangilinan J."/>
            <person name="Park H.-J."/>
            <person name="Ramirez L."/>
            <person name="Alfaro M."/>
            <person name="Sun H."/>
            <person name="Tritt A."/>
            <person name="Yoshinaga Y."/>
            <person name="Zwiers L.-H."/>
            <person name="Turgeon B."/>
            <person name="Goodwin S."/>
            <person name="Spatafora J."/>
            <person name="Crous P."/>
            <person name="Grigoriev I."/>
        </authorList>
    </citation>
    <scope>NUCLEOTIDE SEQUENCE</scope>
    <source>
        <strain evidence="1">ATCC 200398</strain>
    </source>
</reference>
<protein>
    <submittedName>
        <fullName evidence="1">Uncharacterized protein</fullName>
    </submittedName>
</protein>
<dbReference type="EMBL" id="MU003529">
    <property type="protein sequence ID" value="KAF2465462.1"/>
    <property type="molecule type" value="Genomic_DNA"/>
</dbReference>
<evidence type="ECO:0000313" key="2">
    <source>
        <dbReference type="Proteomes" id="UP000799755"/>
    </source>
</evidence>
<accession>A0ACB6QGH4</accession>
<organism evidence="1 2">
    <name type="scientific">Lindgomyces ingoldianus</name>
    <dbReference type="NCBI Taxonomy" id="673940"/>
    <lineage>
        <taxon>Eukaryota</taxon>
        <taxon>Fungi</taxon>
        <taxon>Dikarya</taxon>
        <taxon>Ascomycota</taxon>
        <taxon>Pezizomycotina</taxon>
        <taxon>Dothideomycetes</taxon>
        <taxon>Pleosporomycetidae</taxon>
        <taxon>Pleosporales</taxon>
        <taxon>Lindgomycetaceae</taxon>
        <taxon>Lindgomyces</taxon>
    </lineage>
</organism>
<name>A0ACB6QGH4_9PLEO</name>
<proteinExistence type="predicted"/>
<sequence>MKIQSLLNPFCGDHQGYRSSASPAPVTMPRPVITNTPTPRRQKIPKDAPIFAEGAKVVGMVNFPPYETEDDESLASHQRRFQMYPMGQVGKYPRHIPYNSEKKDFMEKTGREAFEVFQYTFKIPGEERMYSVLWDYNIGLVRITPFFKCCKYPKTTPAKVLNMNPGLRDISHSITGGALAAQGYWMPYKAAKAVAATFCYNIRHALTPVFGKDFLSMCTPPKSPNFGRFLIDPAIIRECTADTKKWLIGDDRCFIPTPEKNSSMSTLKEDFACPPQRGKSPRSHRTKHADQESGYGTDTDQSDKYFFSPQVSPRSQAWTSVNRPQSPISPSRIVNRLQSPTSLSIAHFSSSQPWLSSVPRYFNDDQLRTKRTLSKVEYNSDSNTNEDIPPTGPSAETGSDFDSDRGDGVHTKKELDAAEIILQLKAADTTLHRTKRARRGSRY</sequence>
<gene>
    <name evidence="1" type="ORF">BDR25DRAFT_239204</name>
</gene>
<comment type="caution">
    <text evidence="1">The sequence shown here is derived from an EMBL/GenBank/DDBJ whole genome shotgun (WGS) entry which is preliminary data.</text>
</comment>
<keyword evidence="2" id="KW-1185">Reference proteome</keyword>